<name>A0A3P8TMT4_AMPPE</name>
<accession>A0A3P8TMT4</accession>
<evidence type="ECO:0000256" key="3">
    <source>
        <dbReference type="SAM" id="MobiDB-lite"/>
    </source>
</evidence>
<feature type="domain" description="SH3" evidence="4">
    <location>
        <begin position="728"/>
        <end position="787"/>
    </location>
</feature>
<dbReference type="InterPro" id="IPR000857">
    <property type="entry name" value="MyTH4_dom"/>
</dbReference>
<reference evidence="6 7" key="1">
    <citation type="submission" date="2018-03" db="EMBL/GenBank/DDBJ databases">
        <title>Finding Nemo's genes: A chromosome-scale reference assembly of the genome of the orange clownfish Amphiprion percula.</title>
        <authorList>
            <person name="Lehmann R."/>
        </authorList>
    </citation>
    <scope>NUCLEOTIDE SEQUENCE</scope>
</reference>
<sequence>MDVGLLEIPAELSARLRSAAVAPPQVRAEHKLSLPQDVDRYPFSRYANDTWCQPKGYPLQRPLTPLEPEDARTALDIDKLILRFIGESDLSGWQEQMLGNYIVEKGQNRPALRDEILVQLAYHTWGLQEQDSLRGWLLLACCLSAFTPSPTLDKPLLYVSDHGPGAYRSLCQHKLLTSLELPAPTARIYPPTQLEWTSNQRKGTMLLDIHTFNEKLTTEVESWTTGEQLASWLLHLGVSEAMQGWSVSLVTDEGWSDLAGSDFVMDLLAGAETEVLPPPGTPSSTNSDYLFSSQGDMPVTDVDDFIPPAPPTQAPGLPSFERQMDAYVDDLFDPVLDQGPPDMERVAMLNRRMRGGGGIGPAMMMPQAPVAAPPVPDPMQVAATQQAFINQQAALMQMTLQAMTLSQQQTQEQQRKNQKRRSVRYSRERSRSPSPPSPSPPSPTPPKERRTPSPLPEPRPEPSSNIREIIKQYNSRPQPEPKPFESVISNSMAQKQRSLEDLFGSQRSKSPPSTPPHCPSPPLHPAPVLVMPNEDGVRSKLHRFSAGVYFSYSNMPGKLFLRKEVFYPREMFNQPYILNLLCEQIMRDSYSDSCVRLSREERRKMKDLLNFNVGTTISTIQDDNMKKRIVIAARDNWENYFTRLFPDAQVLGVSHRGIRFLKVVRASGINPKHLRLLTSYFADVLSVELQSANRVELELKSENVVLQSTRAPQITAMIRLFLQELIKQDSGHVVALKSFVTDDKSLLNLNKGDIIKLLPMEGLQWCFGTLGGRSGLFPENLTQPSAAPDYHCLHLDRRDDRRKSMKSARPLLQFMDDMPLKKNSTRLDCLGRILLRGKENEMLRDEIYCQVIKQTTNNPTSSCMIGWRLLSLMTGVFPCSGTLQPYVTHHLHDISEDYEHPYQLAHVCQDNLQRSVSFGGRRCIPSHVEMEAFLAGKNSQRIPVQLPGGVDFPINIRSFTMVGEAVTDVTKEMGISDLKEITEFCILASRDGIVRPLHADEYLFDFLLDDGSISLSLKRVMWRSPLSYSNDLYVDFHYQQLVSTLPLFGSNTFLAQKVSQSGIPSPCTVSISQEEVLFRHPKTQERVFQIFLTDIQSMRTIAPKKNSKEPAVEINYGNPANPKKVTIHLKQ</sequence>
<dbReference type="SMART" id="SM00139">
    <property type="entry name" value="MyTH4"/>
    <property type="match status" value="2"/>
</dbReference>
<dbReference type="PROSITE" id="PS51016">
    <property type="entry name" value="MYTH4"/>
    <property type="match status" value="2"/>
</dbReference>
<evidence type="ECO:0000256" key="2">
    <source>
        <dbReference type="PROSITE-ProRule" id="PRU00192"/>
    </source>
</evidence>
<dbReference type="SMART" id="SM00326">
    <property type="entry name" value="SH3"/>
    <property type="match status" value="1"/>
</dbReference>
<organism evidence="6 7">
    <name type="scientific">Amphiprion percula</name>
    <name type="common">Orange clownfish</name>
    <name type="synonym">Lutjanus percula</name>
    <dbReference type="NCBI Taxonomy" id="161767"/>
    <lineage>
        <taxon>Eukaryota</taxon>
        <taxon>Metazoa</taxon>
        <taxon>Chordata</taxon>
        <taxon>Craniata</taxon>
        <taxon>Vertebrata</taxon>
        <taxon>Euteleostomi</taxon>
        <taxon>Actinopterygii</taxon>
        <taxon>Neopterygii</taxon>
        <taxon>Teleostei</taxon>
        <taxon>Neoteleostei</taxon>
        <taxon>Acanthomorphata</taxon>
        <taxon>Ovalentaria</taxon>
        <taxon>Pomacentridae</taxon>
        <taxon>Amphiprion</taxon>
    </lineage>
</organism>
<dbReference type="AlphaFoldDB" id="A0A3P8TMT4"/>
<proteinExistence type="predicted"/>
<evidence type="ECO:0000313" key="6">
    <source>
        <dbReference type="Ensembl" id="ENSAPEP00000026274.1"/>
    </source>
</evidence>
<reference evidence="6" key="3">
    <citation type="submission" date="2025-09" db="UniProtKB">
        <authorList>
            <consortium name="Ensembl"/>
        </authorList>
    </citation>
    <scope>IDENTIFICATION</scope>
</reference>
<feature type="region of interest" description="Disordered" evidence="3">
    <location>
        <begin position="406"/>
        <end position="465"/>
    </location>
</feature>
<dbReference type="InterPro" id="IPR036028">
    <property type="entry name" value="SH3-like_dom_sf"/>
</dbReference>
<dbReference type="InterPro" id="IPR038185">
    <property type="entry name" value="MyTH4_dom_sf"/>
</dbReference>
<dbReference type="InterPro" id="IPR059004">
    <property type="entry name" value="MYO15"/>
</dbReference>
<dbReference type="InterPro" id="IPR001452">
    <property type="entry name" value="SH3_domain"/>
</dbReference>
<dbReference type="Pfam" id="PF00784">
    <property type="entry name" value="MyTH4"/>
    <property type="match status" value="2"/>
</dbReference>
<dbReference type="Gene3D" id="2.30.29.30">
    <property type="entry name" value="Pleckstrin-homology domain (PH domain)/Phosphotyrosine-binding domain (PTB)"/>
    <property type="match status" value="1"/>
</dbReference>
<evidence type="ECO:0000313" key="7">
    <source>
        <dbReference type="Proteomes" id="UP000265080"/>
    </source>
</evidence>
<dbReference type="InterPro" id="IPR051567">
    <property type="entry name" value="Unconventional_Myosin_ATPase"/>
</dbReference>
<keyword evidence="1 2" id="KW-0728">SH3 domain</keyword>
<dbReference type="STRING" id="161767.ENSAPEP00000026274"/>
<dbReference type="Proteomes" id="UP000265080">
    <property type="component" value="Chromosome 19"/>
</dbReference>
<feature type="domain" description="MyTH4" evidence="5">
    <location>
        <begin position="783"/>
        <end position="934"/>
    </location>
</feature>
<dbReference type="Pfam" id="PF07653">
    <property type="entry name" value="SH3_2"/>
    <property type="match status" value="1"/>
</dbReference>
<dbReference type="PROSITE" id="PS50002">
    <property type="entry name" value="SH3"/>
    <property type="match status" value="1"/>
</dbReference>
<feature type="region of interest" description="Disordered" evidence="3">
    <location>
        <begin position="493"/>
        <end position="527"/>
    </location>
</feature>
<feature type="compositionally biased region" description="Pro residues" evidence="3">
    <location>
        <begin position="512"/>
        <end position="525"/>
    </location>
</feature>
<feature type="domain" description="MyTH4" evidence="5">
    <location>
        <begin position="54"/>
        <end position="200"/>
    </location>
</feature>
<dbReference type="GeneTree" id="ENSGT00930000151032"/>
<dbReference type="PANTHER" id="PTHR22692:SF16">
    <property type="entry name" value="MYOSIN XVB"/>
    <property type="match status" value="1"/>
</dbReference>
<evidence type="ECO:0000259" key="4">
    <source>
        <dbReference type="PROSITE" id="PS50002"/>
    </source>
</evidence>
<dbReference type="GO" id="GO:0005856">
    <property type="term" value="C:cytoskeleton"/>
    <property type="evidence" value="ECO:0007669"/>
    <property type="project" value="InterPro"/>
</dbReference>
<protein>
    <submittedName>
        <fullName evidence="6">Myosin XVB</fullName>
    </submittedName>
</protein>
<keyword evidence="7" id="KW-1185">Reference proteome</keyword>
<dbReference type="Gene3D" id="1.25.40.530">
    <property type="entry name" value="MyTH4 domain"/>
    <property type="match status" value="2"/>
</dbReference>
<dbReference type="SUPFAM" id="SSF50044">
    <property type="entry name" value="SH3-domain"/>
    <property type="match status" value="1"/>
</dbReference>
<dbReference type="OMA" id="VIQCLSP"/>
<dbReference type="PANTHER" id="PTHR22692">
    <property type="entry name" value="MYOSIN VII, XV"/>
    <property type="match status" value="1"/>
</dbReference>
<evidence type="ECO:0000259" key="5">
    <source>
        <dbReference type="PROSITE" id="PS51016"/>
    </source>
</evidence>
<dbReference type="InterPro" id="IPR011993">
    <property type="entry name" value="PH-like_dom_sf"/>
</dbReference>
<reference evidence="6" key="2">
    <citation type="submission" date="2025-08" db="UniProtKB">
        <authorList>
            <consortium name="Ensembl"/>
        </authorList>
    </citation>
    <scope>IDENTIFICATION</scope>
</reference>
<dbReference type="Gene3D" id="2.30.30.40">
    <property type="entry name" value="SH3 Domains"/>
    <property type="match status" value="1"/>
</dbReference>
<evidence type="ECO:0000256" key="1">
    <source>
        <dbReference type="ARBA" id="ARBA00022443"/>
    </source>
</evidence>
<dbReference type="Pfam" id="PF26570">
    <property type="entry name" value="MYO15"/>
    <property type="match status" value="1"/>
</dbReference>
<feature type="compositionally biased region" description="Pro residues" evidence="3">
    <location>
        <begin position="433"/>
        <end position="445"/>
    </location>
</feature>
<dbReference type="Ensembl" id="ENSAPET00000026964.1">
    <property type="protein sequence ID" value="ENSAPEP00000026274.1"/>
    <property type="gene ID" value="ENSAPEG00000018596.1"/>
</dbReference>